<dbReference type="GO" id="GO:0016020">
    <property type="term" value="C:membrane"/>
    <property type="evidence" value="ECO:0007669"/>
    <property type="project" value="UniProtKB-SubCell"/>
</dbReference>
<feature type="domain" description="GOLD" evidence="10">
    <location>
        <begin position="32"/>
        <end position="114"/>
    </location>
</feature>
<keyword evidence="4 9" id="KW-0732">Signal</keyword>
<evidence type="ECO:0000256" key="3">
    <source>
        <dbReference type="ARBA" id="ARBA00022692"/>
    </source>
</evidence>
<proteinExistence type="inferred from homology"/>
<dbReference type="Pfam" id="PF01105">
    <property type="entry name" value="EMP24_GP25L"/>
    <property type="match status" value="1"/>
</dbReference>
<accession>A0A0V0J6P2</accession>
<name>A0A0V0J6P2_SCHSO</name>
<evidence type="ECO:0000256" key="8">
    <source>
        <dbReference type="RuleBase" id="RU003827"/>
    </source>
</evidence>
<evidence type="ECO:0000256" key="1">
    <source>
        <dbReference type="ARBA" id="ARBA00004479"/>
    </source>
</evidence>
<evidence type="ECO:0000313" key="11">
    <source>
        <dbReference type="EMBL" id="JAP61283.1"/>
    </source>
</evidence>
<evidence type="ECO:0000256" key="5">
    <source>
        <dbReference type="ARBA" id="ARBA00022989"/>
    </source>
</evidence>
<feature type="signal peptide" evidence="9">
    <location>
        <begin position="1"/>
        <end position="20"/>
    </location>
</feature>
<gene>
    <name evidence="11" type="ORF">TR125087</name>
</gene>
<evidence type="ECO:0000256" key="4">
    <source>
        <dbReference type="ARBA" id="ARBA00022729"/>
    </source>
</evidence>
<dbReference type="EMBL" id="GEEE01001942">
    <property type="protein sequence ID" value="JAP61283.1"/>
    <property type="molecule type" value="Transcribed_RNA"/>
</dbReference>
<dbReference type="InterPro" id="IPR009038">
    <property type="entry name" value="GOLD_dom"/>
</dbReference>
<evidence type="ECO:0000256" key="6">
    <source>
        <dbReference type="ARBA" id="ARBA00023136"/>
    </source>
</evidence>
<dbReference type="SMART" id="SM01190">
    <property type="entry name" value="EMP24_GP25L"/>
    <property type="match status" value="1"/>
</dbReference>
<keyword evidence="6" id="KW-0472">Membrane</keyword>
<comment type="subcellular location">
    <subcellularLocation>
        <location evidence="7">Endomembrane system</location>
        <topology evidence="7">Single-pass membrane protein</topology>
    </subcellularLocation>
    <subcellularLocation>
        <location evidence="1 8">Membrane</location>
        <topology evidence="1 8">Single-pass type I membrane protein</topology>
    </subcellularLocation>
</comment>
<dbReference type="GO" id="GO:0012505">
    <property type="term" value="C:endomembrane system"/>
    <property type="evidence" value="ECO:0007669"/>
    <property type="project" value="UniProtKB-SubCell"/>
</dbReference>
<evidence type="ECO:0000256" key="9">
    <source>
        <dbReference type="SAM" id="SignalP"/>
    </source>
</evidence>
<dbReference type="AlphaFoldDB" id="A0A0V0J6P2"/>
<dbReference type="InterPro" id="IPR015720">
    <property type="entry name" value="Emp24-like"/>
</dbReference>
<organism evidence="11">
    <name type="scientific">Schistocephalus solidus</name>
    <name type="common">Tapeworm</name>
    <dbReference type="NCBI Taxonomy" id="70667"/>
    <lineage>
        <taxon>Eukaryota</taxon>
        <taxon>Metazoa</taxon>
        <taxon>Spiralia</taxon>
        <taxon>Lophotrochozoa</taxon>
        <taxon>Platyhelminthes</taxon>
        <taxon>Cestoda</taxon>
        <taxon>Eucestoda</taxon>
        <taxon>Diphyllobothriidea</taxon>
        <taxon>Diphyllobothriidae</taxon>
        <taxon>Schistocephalus</taxon>
    </lineage>
</organism>
<reference evidence="11" key="1">
    <citation type="submission" date="2016-01" db="EMBL/GenBank/DDBJ databases">
        <title>Reference transcriptome for the parasite Schistocephalus solidus: insights into the molecular evolution of parasitism.</title>
        <authorList>
            <person name="Hebert F.O."/>
            <person name="Grambauer S."/>
            <person name="Barber I."/>
            <person name="Landry C.R."/>
            <person name="Aubin-Horth N."/>
        </authorList>
    </citation>
    <scope>NUCLEOTIDE SEQUENCE</scope>
</reference>
<keyword evidence="3 8" id="KW-0812">Transmembrane</keyword>
<keyword evidence="5" id="KW-1133">Transmembrane helix</keyword>
<dbReference type="SUPFAM" id="SSF101576">
    <property type="entry name" value="Supernatant protein factor (SPF), C-terminal domain"/>
    <property type="match status" value="1"/>
</dbReference>
<dbReference type="InterPro" id="IPR036598">
    <property type="entry name" value="GOLD_dom_sf"/>
</dbReference>
<sequence length="219" mass="25105">MTGYIETFVFLALFASYVHSSAFTFEIPNGEFRCFYNGLTAKKRSQIEFQVISGGNFDVDVTMRDPKNEIVKTFKREQYNYFEYEPQMNGDYQLCFSNEFSSITHKVVYFSWDTPEDVNADAAETVAPLTKMDDALLTIQENLRKAEKFQTRNRLQEEASRSFVEALNDRVTWGSVTQTCIIIVVAVGQVYLLRSLFKGPVHHQRSRITPAATVHSVGF</sequence>
<evidence type="ECO:0000256" key="7">
    <source>
        <dbReference type="ARBA" id="ARBA00037847"/>
    </source>
</evidence>
<feature type="chain" id="PRO_5006866734" description="GOLD domain-containing protein" evidence="9">
    <location>
        <begin position="21"/>
        <end position="219"/>
    </location>
</feature>
<evidence type="ECO:0000256" key="2">
    <source>
        <dbReference type="ARBA" id="ARBA00007104"/>
    </source>
</evidence>
<evidence type="ECO:0000259" key="10">
    <source>
        <dbReference type="PROSITE" id="PS50866"/>
    </source>
</evidence>
<comment type="similarity">
    <text evidence="2 8">Belongs to the EMP24/GP25L family.</text>
</comment>
<dbReference type="PANTHER" id="PTHR22811">
    <property type="entry name" value="TRANSMEMBRANE EMP24 DOMAIN-CONTAINING PROTEIN"/>
    <property type="match status" value="1"/>
</dbReference>
<dbReference type="PROSITE" id="PS50866">
    <property type="entry name" value="GOLD"/>
    <property type="match status" value="1"/>
</dbReference>
<protein>
    <recommendedName>
        <fullName evidence="10">GOLD domain-containing protein</fullName>
    </recommendedName>
</protein>